<reference evidence="1" key="2">
    <citation type="submission" date="2020-11" db="EMBL/GenBank/DDBJ databases">
        <authorList>
            <person name="McCartney M.A."/>
            <person name="Auch B."/>
            <person name="Kono T."/>
            <person name="Mallez S."/>
            <person name="Becker A."/>
            <person name="Gohl D.M."/>
            <person name="Silverstein K.A.T."/>
            <person name="Koren S."/>
            <person name="Bechman K.B."/>
            <person name="Herman A."/>
            <person name="Abrahante J.E."/>
            <person name="Garbe J."/>
        </authorList>
    </citation>
    <scope>NUCLEOTIDE SEQUENCE</scope>
    <source>
        <strain evidence="1">Duluth1</strain>
        <tissue evidence="1">Whole animal</tissue>
    </source>
</reference>
<gene>
    <name evidence="1" type="ORF">DPMN_043910</name>
</gene>
<sequence>MLRISYIEHNINEKVLNMEAALVGTHEPLSAKAGLVWTFTRPASLCKIALQGTLDGGLQKKG</sequence>
<protein>
    <submittedName>
        <fullName evidence="1">Uncharacterized protein</fullName>
    </submittedName>
</protein>
<dbReference type="Proteomes" id="UP000828390">
    <property type="component" value="Unassembled WGS sequence"/>
</dbReference>
<keyword evidence="2" id="KW-1185">Reference proteome</keyword>
<proteinExistence type="predicted"/>
<name>A0A9D4D204_DREPO</name>
<evidence type="ECO:0000313" key="2">
    <source>
        <dbReference type="Proteomes" id="UP000828390"/>
    </source>
</evidence>
<accession>A0A9D4D204</accession>
<evidence type="ECO:0000313" key="1">
    <source>
        <dbReference type="EMBL" id="KAH3737327.1"/>
    </source>
</evidence>
<dbReference type="AlphaFoldDB" id="A0A9D4D204"/>
<comment type="caution">
    <text evidence="1">The sequence shown here is derived from an EMBL/GenBank/DDBJ whole genome shotgun (WGS) entry which is preliminary data.</text>
</comment>
<reference evidence="1" key="1">
    <citation type="journal article" date="2019" name="bioRxiv">
        <title>The Genome of the Zebra Mussel, Dreissena polymorpha: A Resource for Invasive Species Research.</title>
        <authorList>
            <person name="McCartney M.A."/>
            <person name="Auch B."/>
            <person name="Kono T."/>
            <person name="Mallez S."/>
            <person name="Zhang Y."/>
            <person name="Obille A."/>
            <person name="Becker A."/>
            <person name="Abrahante J.E."/>
            <person name="Garbe J."/>
            <person name="Badalamenti J.P."/>
            <person name="Herman A."/>
            <person name="Mangelson H."/>
            <person name="Liachko I."/>
            <person name="Sullivan S."/>
            <person name="Sone E.D."/>
            <person name="Koren S."/>
            <person name="Silverstein K.A.T."/>
            <person name="Beckman K.B."/>
            <person name="Gohl D.M."/>
        </authorList>
    </citation>
    <scope>NUCLEOTIDE SEQUENCE</scope>
    <source>
        <strain evidence="1">Duluth1</strain>
        <tissue evidence="1">Whole animal</tissue>
    </source>
</reference>
<dbReference type="EMBL" id="JAIWYP010000011">
    <property type="protein sequence ID" value="KAH3737327.1"/>
    <property type="molecule type" value="Genomic_DNA"/>
</dbReference>
<organism evidence="1 2">
    <name type="scientific">Dreissena polymorpha</name>
    <name type="common">Zebra mussel</name>
    <name type="synonym">Mytilus polymorpha</name>
    <dbReference type="NCBI Taxonomy" id="45954"/>
    <lineage>
        <taxon>Eukaryota</taxon>
        <taxon>Metazoa</taxon>
        <taxon>Spiralia</taxon>
        <taxon>Lophotrochozoa</taxon>
        <taxon>Mollusca</taxon>
        <taxon>Bivalvia</taxon>
        <taxon>Autobranchia</taxon>
        <taxon>Heteroconchia</taxon>
        <taxon>Euheterodonta</taxon>
        <taxon>Imparidentia</taxon>
        <taxon>Neoheterodontei</taxon>
        <taxon>Myida</taxon>
        <taxon>Dreissenoidea</taxon>
        <taxon>Dreissenidae</taxon>
        <taxon>Dreissena</taxon>
    </lineage>
</organism>